<gene>
    <name evidence="2" type="ORF">SAMN05216283_11424</name>
</gene>
<sequence length="241" mass="26137">METMKTSRVTLLLLAVALMLSSCLEDLSIHGNGRLATEDRWVAPFNKVKVTGEYNVFIVPGDEYTVEVTAESNLLGHIVTDRDGDKLKIRTRGINNLHHTIPIEIYITTPHLNQVSLSGPGLIQTENFTTNKFEVFLSGSGLIESNVDTNELEANLSGSGEIRLSGFCKHSDLLISGSGKIQSYGMEQESCHATISGSGDILVNASDWIEARISGSGDLLFINWPEISSNISGSGKVINDN</sequence>
<proteinExistence type="predicted"/>
<dbReference type="PANTHER" id="PTHR39200:SF1">
    <property type="entry name" value="AUTO-TRANSPORTER ADHESIN HEAD GIN DOMAIN-CONTAINING PROTEIN-RELATED"/>
    <property type="match status" value="1"/>
</dbReference>
<protein>
    <submittedName>
        <fullName evidence="2">Putative auto-transporter adhesin, head GIN domain</fullName>
    </submittedName>
</protein>
<dbReference type="STRING" id="655355.SAMN05216283_11424"/>
<evidence type="ECO:0000259" key="1">
    <source>
        <dbReference type="Pfam" id="PF10988"/>
    </source>
</evidence>
<feature type="domain" description="Putative auto-transporter adhesin head GIN" evidence="1">
    <location>
        <begin position="44"/>
        <end position="222"/>
    </location>
</feature>
<organism evidence="2 3">
    <name type="scientific">Sunxiuqinia elliptica</name>
    <dbReference type="NCBI Taxonomy" id="655355"/>
    <lineage>
        <taxon>Bacteria</taxon>
        <taxon>Pseudomonadati</taxon>
        <taxon>Bacteroidota</taxon>
        <taxon>Bacteroidia</taxon>
        <taxon>Marinilabiliales</taxon>
        <taxon>Prolixibacteraceae</taxon>
        <taxon>Sunxiuqinia</taxon>
    </lineage>
</organism>
<dbReference type="PANTHER" id="PTHR39200">
    <property type="entry name" value="HYPOTHETICAL EXPORTED PROTEIN"/>
    <property type="match status" value="1"/>
</dbReference>
<dbReference type="Gene3D" id="2.160.20.120">
    <property type="match status" value="1"/>
</dbReference>
<dbReference type="AlphaFoldDB" id="A0A1I2KZ74"/>
<dbReference type="Pfam" id="PF10988">
    <property type="entry name" value="DUF2807"/>
    <property type="match status" value="1"/>
</dbReference>
<evidence type="ECO:0000313" key="2">
    <source>
        <dbReference type="EMBL" id="SFF72245.1"/>
    </source>
</evidence>
<dbReference type="Proteomes" id="UP000198964">
    <property type="component" value="Unassembled WGS sequence"/>
</dbReference>
<reference evidence="2 3" key="1">
    <citation type="submission" date="2016-10" db="EMBL/GenBank/DDBJ databases">
        <authorList>
            <person name="de Groot N.N."/>
        </authorList>
    </citation>
    <scope>NUCLEOTIDE SEQUENCE [LARGE SCALE GENOMIC DNA]</scope>
    <source>
        <strain evidence="2 3">CGMCC 1.9156</strain>
    </source>
</reference>
<dbReference type="PROSITE" id="PS51257">
    <property type="entry name" value="PROKAR_LIPOPROTEIN"/>
    <property type="match status" value="1"/>
</dbReference>
<evidence type="ECO:0000313" key="3">
    <source>
        <dbReference type="Proteomes" id="UP000198964"/>
    </source>
</evidence>
<accession>A0A1I2KZ74</accession>
<name>A0A1I2KZ74_9BACT</name>
<dbReference type="EMBL" id="FONW01000014">
    <property type="protein sequence ID" value="SFF72245.1"/>
    <property type="molecule type" value="Genomic_DNA"/>
</dbReference>
<dbReference type="RefSeq" id="WP_093921373.1">
    <property type="nucleotide sequence ID" value="NZ_FONW01000014.1"/>
</dbReference>
<dbReference type="InterPro" id="IPR021255">
    <property type="entry name" value="DUF2807"/>
</dbReference>
<keyword evidence="3" id="KW-1185">Reference proteome</keyword>